<dbReference type="FunFam" id="3.40.50.1220:FF:000029">
    <property type="entry name" value="NAD-dependent protein deacetylase sirtuin-6 isoform X2"/>
    <property type="match status" value="1"/>
</dbReference>
<dbReference type="InterPro" id="IPR050134">
    <property type="entry name" value="NAD-dep_sirtuin_deacylases"/>
</dbReference>
<dbReference type="GO" id="GO:0000122">
    <property type="term" value="P:negative regulation of transcription by RNA polymerase II"/>
    <property type="evidence" value="ECO:0007669"/>
    <property type="project" value="TreeGrafter"/>
</dbReference>
<dbReference type="Ensembl" id="ENSCSAVT00000015628.1">
    <property type="protein sequence ID" value="ENSCSAVP00000015450.1"/>
    <property type="gene ID" value="ENSCSAVG00000009069.1"/>
</dbReference>
<evidence type="ECO:0000256" key="5">
    <source>
        <dbReference type="ARBA" id="ARBA00023027"/>
    </source>
</evidence>
<dbReference type="InterPro" id="IPR026590">
    <property type="entry name" value="Ssirtuin_cat_dom"/>
</dbReference>
<dbReference type="FunFam" id="3.40.50.1220:FF:000038">
    <property type="entry name" value="NAD-dependent protein deacetylase sirtuin-6 isoform X2"/>
    <property type="match status" value="1"/>
</dbReference>
<name>H2ZCY4_CIOSA</name>
<protein>
    <recommendedName>
        <fullName evidence="1">protein acetyllysine N-acetyltransferase</fullName>
        <ecNumber evidence="1">2.3.1.286</ecNumber>
    </recommendedName>
</protein>
<accession>H2ZCY4</accession>
<dbReference type="PROSITE" id="PS50305">
    <property type="entry name" value="SIRTUIN"/>
    <property type="match status" value="1"/>
</dbReference>
<dbReference type="PANTHER" id="PTHR11085">
    <property type="entry name" value="NAD-DEPENDENT PROTEIN DEACYLASE SIRTUIN-5, MITOCHONDRIAL-RELATED"/>
    <property type="match status" value="1"/>
</dbReference>
<dbReference type="Gene3D" id="2.20.28.200">
    <property type="match status" value="1"/>
</dbReference>
<feature type="binding site" evidence="8">
    <location>
        <position position="145"/>
    </location>
    <ligand>
        <name>Zn(2+)</name>
        <dbReference type="ChEBI" id="CHEBI:29105"/>
    </ligand>
</feature>
<dbReference type="InParanoid" id="H2ZCY4"/>
<reference evidence="11" key="1">
    <citation type="submission" date="2003-08" db="EMBL/GenBank/DDBJ databases">
        <authorList>
            <person name="Birren B."/>
            <person name="Nusbaum C."/>
            <person name="Abebe A."/>
            <person name="Abouelleil A."/>
            <person name="Adekoya E."/>
            <person name="Ait-zahra M."/>
            <person name="Allen N."/>
            <person name="Allen T."/>
            <person name="An P."/>
            <person name="Anderson M."/>
            <person name="Anderson S."/>
            <person name="Arachchi H."/>
            <person name="Armbruster J."/>
            <person name="Bachantsang P."/>
            <person name="Baldwin J."/>
            <person name="Barry A."/>
            <person name="Bayul T."/>
            <person name="Blitshsteyn B."/>
            <person name="Bloom T."/>
            <person name="Blye J."/>
            <person name="Boguslavskiy L."/>
            <person name="Borowsky M."/>
            <person name="Boukhgalter B."/>
            <person name="Brunache A."/>
            <person name="Butler J."/>
            <person name="Calixte N."/>
            <person name="Calvo S."/>
            <person name="Camarata J."/>
            <person name="Campo K."/>
            <person name="Chang J."/>
            <person name="Cheshatsang Y."/>
            <person name="Citroen M."/>
            <person name="Collymore A."/>
            <person name="Considine T."/>
            <person name="Cook A."/>
            <person name="Cooke P."/>
            <person name="Corum B."/>
            <person name="Cuomo C."/>
            <person name="David R."/>
            <person name="Dawoe T."/>
            <person name="Degray S."/>
            <person name="Dodge S."/>
            <person name="Dooley K."/>
            <person name="Dorje P."/>
            <person name="Dorjee K."/>
            <person name="Dorris L."/>
            <person name="Duffey N."/>
            <person name="Dupes A."/>
            <person name="Elkins T."/>
            <person name="Engels R."/>
            <person name="Erickson J."/>
            <person name="Farina A."/>
            <person name="Faro S."/>
            <person name="Ferreira P."/>
            <person name="Fischer H."/>
            <person name="Fitzgerald M."/>
            <person name="Foley K."/>
            <person name="Gage D."/>
            <person name="Galagan J."/>
            <person name="Gearin G."/>
            <person name="Gnerre S."/>
            <person name="Gnirke A."/>
            <person name="Goyette A."/>
            <person name="Graham J."/>
            <person name="Grandbois E."/>
            <person name="Gyaltsen K."/>
            <person name="Hafez N."/>
            <person name="Hagopian D."/>
            <person name="Hagos B."/>
            <person name="Hall J."/>
            <person name="Hatcher B."/>
            <person name="Heller A."/>
            <person name="Higgins H."/>
            <person name="Honan T."/>
            <person name="Horn A."/>
            <person name="Houde N."/>
            <person name="Hughes L."/>
            <person name="Hulme W."/>
            <person name="Husby E."/>
            <person name="Iliev I."/>
            <person name="Jaffe D."/>
            <person name="Jones C."/>
            <person name="Kamal M."/>
            <person name="Kamat A."/>
            <person name="Kamvysselis M."/>
            <person name="Karlsson E."/>
            <person name="Kells C."/>
            <person name="Kieu A."/>
            <person name="Kisner P."/>
            <person name="Kodira C."/>
            <person name="Kulbokas E."/>
            <person name="Labutti K."/>
            <person name="Lama D."/>
            <person name="Landers T."/>
            <person name="Leger J."/>
            <person name="Levine S."/>
            <person name="Lewis D."/>
            <person name="Lewis T."/>
            <person name="Lindblad-toh K."/>
            <person name="Liu X."/>
            <person name="Lokyitsang T."/>
            <person name="Lokyitsang Y."/>
            <person name="Lucien O."/>
            <person name="Lui A."/>
            <person name="Ma L.J."/>
            <person name="Mabbitt R."/>
            <person name="Macdonald J."/>
            <person name="Maclean C."/>
            <person name="Major J."/>
            <person name="Manning J."/>
            <person name="Marabella R."/>
            <person name="Maru K."/>
            <person name="Matthews C."/>
            <person name="Mauceli E."/>
            <person name="Mccarthy M."/>
            <person name="Mcdonough S."/>
            <person name="Mcghee T."/>
            <person name="Meldrim J."/>
            <person name="Meneus L."/>
            <person name="Mesirov J."/>
            <person name="Mihalev A."/>
            <person name="Mihova T."/>
            <person name="Mikkelsen T."/>
            <person name="Mlenga V."/>
            <person name="Moru K."/>
            <person name="Mozes J."/>
            <person name="Mulrain L."/>
            <person name="Munson G."/>
            <person name="Naylor J."/>
            <person name="Newes C."/>
            <person name="Nguyen C."/>
            <person name="Nguyen N."/>
            <person name="Nguyen T."/>
            <person name="Nicol R."/>
            <person name="Nielsen C."/>
            <person name="Nizzari M."/>
            <person name="Norbu C."/>
            <person name="Norbu N."/>
            <person name="O'donnell P."/>
            <person name="Okoawo O."/>
            <person name="O'leary S."/>
            <person name="Omotosho B."/>
            <person name="O'neill K."/>
            <person name="Osman S."/>
            <person name="Parker S."/>
            <person name="Perrin D."/>
            <person name="Phunkhang P."/>
            <person name="Piqani B."/>
            <person name="Purcell S."/>
            <person name="Rachupka T."/>
            <person name="Ramasamy U."/>
            <person name="Rameau R."/>
            <person name="Ray V."/>
            <person name="Raymond C."/>
            <person name="Retta R."/>
            <person name="Richardson S."/>
            <person name="Rise C."/>
            <person name="Rodriguez J."/>
            <person name="Rogers J."/>
            <person name="Rogov P."/>
            <person name="Rutman M."/>
            <person name="Schupbach R."/>
            <person name="Seaman C."/>
            <person name="Settipalli S."/>
            <person name="Sharpe T."/>
            <person name="Sheridan J."/>
            <person name="Sherpa N."/>
            <person name="Shi J."/>
            <person name="Smirnov S."/>
            <person name="Smith C."/>
            <person name="Sougnez C."/>
            <person name="Spencer B."/>
            <person name="Stalker J."/>
            <person name="Stange-thomann N."/>
            <person name="Stavropoulos S."/>
            <person name="Stetson K."/>
            <person name="Stone C."/>
            <person name="Stone S."/>
            <person name="Stubbs M."/>
            <person name="Talamas J."/>
            <person name="Tchuinga P."/>
            <person name="Tenzing P."/>
            <person name="Tesfaye S."/>
            <person name="Theodore J."/>
            <person name="Thoulutsang Y."/>
            <person name="Topham K."/>
            <person name="Towey S."/>
            <person name="Tsamla T."/>
            <person name="Tsomo N."/>
            <person name="Vallee D."/>
            <person name="Vassiliev H."/>
            <person name="Venkataraman V."/>
            <person name="Vinson J."/>
            <person name="Vo A."/>
            <person name="Wade C."/>
            <person name="Wang S."/>
            <person name="Wangchuk T."/>
            <person name="Wangdi T."/>
            <person name="Whittaker C."/>
            <person name="Wilkinson J."/>
            <person name="Wu Y."/>
            <person name="Wyman D."/>
            <person name="Yadav S."/>
            <person name="Yang S."/>
            <person name="Yang X."/>
            <person name="Yeager S."/>
            <person name="Yee E."/>
            <person name="Young G."/>
            <person name="Zainoun J."/>
            <person name="Zembeck L."/>
            <person name="Zimmer A."/>
            <person name="Zody M."/>
            <person name="Lander E."/>
        </authorList>
    </citation>
    <scope>NUCLEOTIDE SEQUENCE [LARGE SCALE GENOMIC DNA]</scope>
</reference>
<organism evidence="10 11">
    <name type="scientific">Ciona savignyi</name>
    <name type="common">Pacific transparent sea squirt</name>
    <dbReference type="NCBI Taxonomy" id="51511"/>
    <lineage>
        <taxon>Eukaryota</taxon>
        <taxon>Metazoa</taxon>
        <taxon>Chordata</taxon>
        <taxon>Tunicata</taxon>
        <taxon>Ascidiacea</taxon>
        <taxon>Phlebobranchia</taxon>
        <taxon>Cionidae</taxon>
        <taxon>Ciona</taxon>
    </lineage>
</organism>
<feature type="domain" description="Deacetylase sirtuin-type" evidence="9">
    <location>
        <begin position="27"/>
        <end position="271"/>
    </location>
</feature>
<dbReference type="AlphaFoldDB" id="H2ZCY4"/>
<dbReference type="Proteomes" id="UP000007875">
    <property type="component" value="Unassembled WGS sequence"/>
</dbReference>
<evidence type="ECO:0000256" key="4">
    <source>
        <dbReference type="ARBA" id="ARBA00022833"/>
    </source>
</evidence>
<dbReference type="OMA" id="EQCKKCR"/>
<dbReference type="PANTHER" id="PTHR11085:SF12">
    <property type="entry name" value="NAD-DEPENDENT PROTEIN DEACYLASE SIRTUIN-6"/>
    <property type="match status" value="1"/>
</dbReference>
<proteinExistence type="inferred from homology"/>
<dbReference type="Gene3D" id="3.40.50.1220">
    <property type="entry name" value="TPP-binding domain"/>
    <property type="match status" value="1"/>
</dbReference>
<evidence type="ECO:0000313" key="10">
    <source>
        <dbReference type="Ensembl" id="ENSCSAVP00000015450.1"/>
    </source>
</evidence>
<dbReference type="InterPro" id="IPR029035">
    <property type="entry name" value="DHS-like_NAD/FAD-binding_dom"/>
</dbReference>
<evidence type="ECO:0000256" key="1">
    <source>
        <dbReference type="ARBA" id="ARBA00012928"/>
    </source>
</evidence>
<sequence>MSVNYSAGLSPYVNKGKCGMPEIKDPSEILEEKSTQLAELISSSNLVVVHTGAGVSTSAGIPDFRGPRGVWTLEKAGKSPDCDVRFDTAVPTFTHRALVELENLGVLIHFIVSQNVDGLHIRSGFPKDRLAELHGNMFTQVCQLCNKEYVMEHVSPTMGLKLTGSKCTTQKSRGRCRGLLRDTILDWEDSLPSDQLDMSDRYCRAADLSITIGTSLQIVPAANLPLSTKKNSGKLVIINLQKTKHDNRADLIVRGYADEIMTIVMKKLGIDVPEFTCPTVRLFSDNKAPESV</sequence>
<dbReference type="STRING" id="51511.ENSCSAVP00000015450"/>
<dbReference type="GeneTree" id="ENSGT00940000160088"/>
<evidence type="ECO:0000256" key="6">
    <source>
        <dbReference type="ARBA" id="ARBA00038170"/>
    </source>
</evidence>
<dbReference type="GO" id="GO:0005634">
    <property type="term" value="C:nucleus"/>
    <property type="evidence" value="ECO:0007669"/>
    <property type="project" value="TreeGrafter"/>
</dbReference>
<dbReference type="GO" id="GO:0046969">
    <property type="term" value="F:histone H3K9 deacetylase activity, NAD-dependent"/>
    <property type="evidence" value="ECO:0007669"/>
    <property type="project" value="TreeGrafter"/>
</dbReference>
<dbReference type="GO" id="GO:0046872">
    <property type="term" value="F:metal ion binding"/>
    <property type="evidence" value="ECO:0007669"/>
    <property type="project" value="UniProtKB-KW"/>
</dbReference>
<feature type="binding site" evidence="8">
    <location>
        <position position="167"/>
    </location>
    <ligand>
        <name>Zn(2+)</name>
        <dbReference type="ChEBI" id="CHEBI:29105"/>
    </ligand>
</feature>
<dbReference type="GO" id="GO:0070403">
    <property type="term" value="F:NAD+ binding"/>
    <property type="evidence" value="ECO:0007669"/>
    <property type="project" value="InterPro"/>
</dbReference>
<dbReference type="eggNOG" id="KOG1905">
    <property type="taxonomic scope" value="Eukaryota"/>
</dbReference>
<evidence type="ECO:0000256" key="2">
    <source>
        <dbReference type="ARBA" id="ARBA00022679"/>
    </source>
</evidence>
<dbReference type="HOGENOM" id="CLU_023643_6_0_1"/>
<evidence type="ECO:0000256" key="7">
    <source>
        <dbReference type="ARBA" id="ARBA00050163"/>
    </source>
</evidence>
<reference evidence="10" key="3">
    <citation type="submission" date="2025-09" db="UniProtKB">
        <authorList>
            <consortium name="Ensembl"/>
        </authorList>
    </citation>
    <scope>IDENTIFICATION</scope>
</reference>
<keyword evidence="3 8" id="KW-0479">Metal-binding</keyword>
<evidence type="ECO:0000259" key="9">
    <source>
        <dbReference type="PROSITE" id="PS50305"/>
    </source>
</evidence>
<feature type="binding site" evidence="8">
    <location>
        <position position="142"/>
    </location>
    <ligand>
        <name>Zn(2+)</name>
        <dbReference type="ChEBI" id="CHEBI:29105"/>
    </ligand>
</feature>
<evidence type="ECO:0000256" key="8">
    <source>
        <dbReference type="PROSITE-ProRule" id="PRU00236"/>
    </source>
</evidence>
<evidence type="ECO:0000313" key="11">
    <source>
        <dbReference type="Proteomes" id="UP000007875"/>
    </source>
</evidence>
<keyword evidence="2" id="KW-0808">Transferase</keyword>
<evidence type="ECO:0000256" key="3">
    <source>
        <dbReference type="ARBA" id="ARBA00022723"/>
    </source>
</evidence>
<dbReference type="SUPFAM" id="SSF52467">
    <property type="entry name" value="DHS-like NAD/FAD-binding domain"/>
    <property type="match status" value="1"/>
</dbReference>
<keyword evidence="11" id="KW-1185">Reference proteome</keyword>
<dbReference type="GO" id="GO:0003714">
    <property type="term" value="F:transcription corepressor activity"/>
    <property type="evidence" value="ECO:0007669"/>
    <property type="project" value="TreeGrafter"/>
</dbReference>
<dbReference type="Pfam" id="PF02146">
    <property type="entry name" value="SIR2"/>
    <property type="match status" value="1"/>
</dbReference>
<comment type="catalytic activity">
    <reaction evidence="7">
        <text>N(6)-acetyl-L-lysyl-[protein] + NAD(+) + H2O = 2''-O-acetyl-ADP-D-ribose + nicotinamide + L-lysyl-[protein]</text>
        <dbReference type="Rhea" id="RHEA:43636"/>
        <dbReference type="Rhea" id="RHEA-COMP:9752"/>
        <dbReference type="Rhea" id="RHEA-COMP:10731"/>
        <dbReference type="ChEBI" id="CHEBI:15377"/>
        <dbReference type="ChEBI" id="CHEBI:17154"/>
        <dbReference type="ChEBI" id="CHEBI:29969"/>
        <dbReference type="ChEBI" id="CHEBI:57540"/>
        <dbReference type="ChEBI" id="CHEBI:61930"/>
        <dbReference type="ChEBI" id="CHEBI:83767"/>
        <dbReference type="EC" id="2.3.1.286"/>
    </reaction>
    <physiologicalReaction direction="left-to-right" evidence="7">
        <dbReference type="Rhea" id="RHEA:43637"/>
    </physiologicalReaction>
</comment>
<dbReference type="InterPro" id="IPR003000">
    <property type="entry name" value="Sirtuin"/>
</dbReference>
<feature type="binding site" evidence="8">
    <location>
        <position position="176"/>
    </location>
    <ligand>
        <name>Zn(2+)</name>
        <dbReference type="ChEBI" id="CHEBI:29105"/>
    </ligand>
</feature>
<keyword evidence="5" id="KW-0520">NAD</keyword>
<comment type="similarity">
    <text evidence="6">Belongs to the sirtuin family. Class IV subfamily.</text>
</comment>
<feature type="active site" description="Proton acceptor" evidence="8">
    <location>
        <position position="134"/>
    </location>
</feature>
<keyword evidence="4 8" id="KW-0862">Zinc</keyword>
<dbReference type="EC" id="2.3.1.286" evidence="1"/>
<reference evidence="10" key="2">
    <citation type="submission" date="2025-08" db="UniProtKB">
        <authorList>
            <consortium name="Ensembl"/>
        </authorList>
    </citation>
    <scope>IDENTIFICATION</scope>
</reference>